<dbReference type="InterPro" id="IPR013383">
    <property type="entry name" value="CRISPR-assoc_prot_DxTHG_CS"/>
</dbReference>
<reference evidence="1 2" key="1">
    <citation type="submission" date="2023-12" db="EMBL/GenBank/DDBJ databases">
        <authorList>
            <person name="Manesh M.J.H."/>
            <person name="Bing R.G."/>
            <person name="Willard D.J."/>
            <person name="Kelly R.M."/>
        </authorList>
    </citation>
    <scope>NUCLEOTIDE SEQUENCE [LARGE SCALE GENOMIC DNA]</scope>
    <source>
        <strain evidence="1 2">DSM 8977</strain>
    </source>
</reference>
<evidence type="ECO:0000313" key="1">
    <source>
        <dbReference type="EMBL" id="WPX08747.1"/>
    </source>
</evidence>
<dbReference type="Proteomes" id="UP001322744">
    <property type="component" value="Chromosome"/>
</dbReference>
<dbReference type="EMBL" id="CP139957">
    <property type="protein sequence ID" value="WPX08747.1"/>
    <property type="molecule type" value="Genomic_DNA"/>
</dbReference>
<dbReference type="NCBIfam" id="TIGR02549">
    <property type="entry name" value="CRISPR_DxTHG"/>
    <property type="match status" value="1"/>
</dbReference>
<gene>
    <name evidence="1" type="primary">csx2</name>
    <name evidence="1" type="ORF">SOJ16_002656</name>
</gene>
<name>A0ABZ0U0X5_9FIRM</name>
<accession>A0ABZ0U0X5</accession>
<protein>
    <submittedName>
        <fullName evidence="1">TIGR02221 family CRISPR-associated protein</fullName>
    </submittedName>
</protein>
<sequence>MNSKNILISAIGKGTIDRNGNSIGYRKTEYIFEPGTQKEYICRQTAFFGVALYEYLTQRQKLQIDKFIIFGTEKSAWSELLYLVPDNCQSDEKLLEIYSHLYDLENSHGKAVTCDDLKKWQEYLQKYISNIKLEIIDPLDSRAYMDAILKELEKDEEYNIIYDCTHAFRHIPIIFTYVLMLSKYLRKVKDIRLFYGAYEMKSLYSYPEGKSPAIEIGFVNEAVSLIESLASFENSGYFPDLLEALCRQRFETTYFKLEMNRQPKREIKAIIEMLEDKKRLSSNAYLKELSDYLLEEFSDINNRSRLHLRMYKRSQFFFERNQYLKALVLLYESFIILFADVYRFNNMDYDSREKSRKKVLDEIENLDKNPSLNKLFKSKDEAKLFKTLEYVRNAAVHGSAPRCDQNYLENIDQFKQLFSSASNLFERLVQRADLS</sequence>
<dbReference type="InterPro" id="IPR011742">
    <property type="entry name" value="CRISPR-assoc_prot_TM1812"/>
</dbReference>
<proteinExistence type="predicted"/>
<organism evidence="1 2">
    <name type="scientific">Anaerocellum danielii</name>
    <dbReference type="NCBI Taxonomy" id="1387557"/>
    <lineage>
        <taxon>Bacteria</taxon>
        <taxon>Bacillati</taxon>
        <taxon>Bacillota</taxon>
        <taxon>Bacillota incertae sedis</taxon>
        <taxon>Caldicellulosiruptorales</taxon>
        <taxon>Caldicellulosiruptoraceae</taxon>
        <taxon>Anaerocellum</taxon>
    </lineage>
</organism>
<dbReference type="NCBIfam" id="TIGR02221">
    <property type="entry name" value="cas_TM1812"/>
    <property type="match status" value="1"/>
</dbReference>
<keyword evidence="2" id="KW-1185">Reference proteome</keyword>
<evidence type="ECO:0000313" key="2">
    <source>
        <dbReference type="Proteomes" id="UP001322744"/>
    </source>
</evidence>
<dbReference type="RefSeq" id="WP_045173292.1">
    <property type="nucleotide sequence ID" value="NZ_CP139957.1"/>
</dbReference>